<evidence type="ECO:0000313" key="7">
    <source>
        <dbReference type="EMBL" id="TCV00780.1"/>
    </source>
</evidence>
<organism evidence="7 8">
    <name type="scientific">Paracandidimonas soli</name>
    <dbReference type="NCBI Taxonomy" id="1917182"/>
    <lineage>
        <taxon>Bacteria</taxon>
        <taxon>Pseudomonadati</taxon>
        <taxon>Pseudomonadota</taxon>
        <taxon>Betaproteobacteria</taxon>
        <taxon>Burkholderiales</taxon>
        <taxon>Alcaligenaceae</taxon>
        <taxon>Paracandidimonas</taxon>
    </lineage>
</organism>
<proteinExistence type="predicted"/>
<protein>
    <submittedName>
        <fullName evidence="7">TM2 domain-containing protein</fullName>
    </submittedName>
</protein>
<keyword evidence="3 5" id="KW-1133">Transmembrane helix</keyword>
<dbReference type="OrthoDB" id="9816361at2"/>
<reference evidence="7 8" key="1">
    <citation type="submission" date="2019-03" db="EMBL/GenBank/DDBJ databases">
        <title>Genomic Encyclopedia of Type Strains, Phase IV (KMG-IV): sequencing the most valuable type-strain genomes for metagenomic binning, comparative biology and taxonomic classification.</title>
        <authorList>
            <person name="Goeker M."/>
        </authorList>
    </citation>
    <scope>NUCLEOTIDE SEQUENCE [LARGE SCALE GENOMIC DNA]</scope>
    <source>
        <strain evidence="7 8">DSM 100048</strain>
    </source>
</reference>
<comment type="subcellular location">
    <subcellularLocation>
        <location evidence="1">Membrane</location>
        <topology evidence="1">Multi-pass membrane protein</topology>
    </subcellularLocation>
</comment>
<evidence type="ECO:0000256" key="5">
    <source>
        <dbReference type="SAM" id="Phobius"/>
    </source>
</evidence>
<dbReference type="RefSeq" id="WP_132475730.1">
    <property type="nucleotide sequence ID" value="NZ_JBHRVM010000001.1"/>
</dbReference>
<dbReference type="GO" id="GO:0016020">
    <property type="term" value="C:membrane"/>
    <property type="evidence" value="ECO:0007669"/>
    <property type="project" value="UniProtKB-SubCell"/>
</dbReference>
<feature type="transmembrane region" description="Helical" evidence="5">
    <location>
        <begin position="115"/>
        <end position="136"/>
    </location>
</feature>
<feature type="transmembrane region" description="Helical" evidence="5">
    <location>
        <begin position="62"/>
        <end position="79"/>
    </location>
</feature>
<evidence type="ECO:0000256" key="2">
    <source>
        <dbReference type="ARBA" id="ARBA00022692"/>
    </source>
</evidence>
<dbReference type="InterPro" id="IPR007829">
    <property type="entry name" value="TM2"/>
</dbReference>
<keyword evidence="8" id="KW-1185">Reference proteome</keyword>
<comment type="caution">
    <text evidence="7">The sequence shown here is derived from an EMBL/GenBank/DDBJ whole genome shotgun (WGS) entry which is preliminary data.</text>
</comment>
<keyword evidence="2 5" id="KW-0812">Transmembrane</keyword>
<name>A0A4V2VS33_9BURK</name>
<accession>A0A4V2VS33</accession>
<feature type="domain" description="TM2" evidence="6">
    <location>
        <begin position="88"/>
        <end position="137"/>
    </location>
</feature>
<gene>
    <name evidence="7" type="ORF">EV686_103363</name>
</gene>
<feature type="transmembrane region" description="Helical" evidence="5">
    <location>
        <begin position="91"/>
        <end position="109"/>
    </location>
</feature>
<evidence type="ECO:0000256" key="1">
    <source>
        <dbReference type="ARBA" id="ARBA00004141"/>
    </source>
</evidence>
<dbReference type="EMBL" id="SMBX01000003">
    <property type="protein sequence ID" value="TCV00780.1"/>
    <property type="molecule type" value="Genomic_DNA"/>
</dbReference>
<dbReference type="Pfam" id="PF05154">
    <property type="entry name" value="TM2"/>
    <property type="match status" value="1"/>
</dbReference>
<keyword evidence="4 5" id="KW-0472">Membrane</keyword>
<evidence type="ECO:0000256" key="4">
    <source>
        <dbReference type="ARBA" id="ARBA00023136"/>
    </source>
</evidence>
<sequence>MLQKLVIAITIFLVILLALTFGESVARHALEWFQYLTGIVIHNFSDIYNAITGYVSQHTGKVLLALALTVPITIWVIRNKDVEQTHNRRKIAIVLAIFLGWLGAHRFYLGQVGRGLLYLLLFYFFPPILVILLSLIDAVRYWFMGDDVFQAPSQIKL</sequence>
<dbReference type="Proteomes" id="UP000294692">
    <property type="component" value="Unassembled WGS sequence"/>
</dbReference>
<evidence type="ECO:0000313" key="8">
    <source>
        <dbReference type="Proteomes" id="UP000294692"/>
    </source>
</evidence>
<evidence type="ECO:0000256" key="3">
    <source>
        <dbReference type="ARBA" id="ARBA00022989"/>
    </source>
</evidence>
<evidence type="ECO:0000259" key="6">
    <source>
        <dbReference type="Pfam" id="PF05154"/>
    </source>
</evidence>
<dbReference type="AlphaFoldDB" id="A0A4V2VS33"/>